<dbReference type="InterPro" id="IPR015813">
    <property type="entry name" value="Pyrv/PenolPyrv_kinase-like_dom"/>
</dbReference>
<reference evidence="5" key="1">
    <citation type="submission" date="2015-10" db="EMBL/GenBank/DDBJ databases">
        <authorList>
            <person name="Gilbert D.G."/>
        </authorList>
    </citation>
    <scope>NUCLEOTIDE SEQUENCE</scope>
</reference>
<dbReference type="AlphaFoldDB" id="A0A160TTT5"/>
<dbReference type="PANTHER" id="PTHR32308">
    <property type="entry name" value="LYASE BETA SUBUNIT, PUTATIVE (AFU_ORTHOLOGUE AFUA_4G13030)-RELATED"/>
    <property type="match status" value="1"/>
</dbReference>
<dbReference type="EC" id="4.1.3.6" evidence="5"/>
<name>A0A160TTT5_9ZZZZ</name>
<evidence type="ECO:0000256" key="1">
    <source>
        <dbReference type="ARBA" id="ARBA00001946"/>
    </source>
</evidence>
<protein>
    <submittedName>
        <fullName evidence="5">Citrate lyase beta chain</fullName>
        <ecNumber evidence="5">4.1.3.6</ecNumber>
    </submittedName>
</protein>
<dbReference type="PANTHER" id="PTHR32308:SF10">
    <property type="entry name" value="CITRATE LYASE SUBUNIT BETA"/>
    <property type="match status" value="1"/>
</dbReference>
<proteinExistence type="predicted"/>
<dbReference type="Pfam" id="PF03328">
    <property type="entry name" value="HpcH_HpaI"/>
    <property type="match status" value="1"/>
</dbReference>
<organism evidence="5">
    <name type="scientific">hydrothermal vent metagenome</name>
    <dbReference type="NCBI Taxonomy" id="652676"/>
    <lineage>
        <taxon>unclassified sequences</taxon>
        <taxon>metagenomes</taxon>
        <taxon>ecological metagenomes</taxon>
    </lineage>
</organism>
<gene>
    <name evidence="5" type="ORF">MGWOODY_XGa844</name>
</gene>
<dbReference type="EMBL" id="CZRL01000104">
    <property type="protein sequence ID" value="CUS54552.1"/>
    <property type="molecule type" value="Genomic_DNA"/>
</dbReference>
<evidence type="ECO:0000313" key="5">
    <source>
        <dbReference type="EMBL" id="CUS54552.1"/>
    </source>
</evidence>
<dbReference type="GO" id="GO:0008815">
    <property type="term" value="F:citrate (pro-3S)-lyase activity"/>
    <property type="evidence" value="ECO:0007669"/>
    <property type="project" value="UniProtKB-EC"/>
</dbReference>
<keyword evidence="2" id="KW-0479">Metal-binding</keyword>
<dbReference type="Gene3D" id="3.20.20.60">
    <property type="entry name" value="Phosphoenolpyruvate-binding domains"/>
    <property type="match status" value="1"/>
</dbReference>
<evidence type="ECO:0000259" key="4">
    <source>
        <dbReference type="Pfam" id="PF03328"/>
    </source>
</evidence>
<dbReference type="PIRSF" id="PIRSF015582">
    <property type="entry name" value="Cit_lyase_B"/>
    <property type="match status" value="1"/>
</dbReference>
<dbReference type="InterPro" id="IPR011206">
    <property type="entry name" value="Citrate_lyase_beta/mcl1/mcl2"/>
</dbReference>
<keyword evidence="3" id="KW-0460">Magnesium</keyword>
<dbReference type="GO" id="GO:0000287">
    <property type="term" value="F:magnesium ion binding"/>
    <property type="evidence" value="ECO:0007669"/>
    <property type="project" value="TreeGrafter"/>
</dbReference>
<dbReference type="InterPro" id="IPR040442">
    <property type="entry name" value="Pyrv_kinase-like_dom_sf"/>
</dbReference>
<keyword evidence="5" id="KW-0456">Lyase</keyword>
<evidence type="ECO:0000256" key="2">
    <source>
        <dbReference type="ARBA" id="ARBA00022723"/>
    </source>
</evidence>
<evidence type="ECO:0000256" key="3">
    <source>
        <dbReference type="ARBA" id="ARBA00022842"/>
    </source>
</evidence>
<dbReference type="InterPro" id="IPR005000">
    <property type="entry name" value="Aldolase/citrate-lyase_domain"/>
</dbReference>
<accession>A0A160TTT5</accession>
<dbReference type="SUPFAM" id="SSF51621">
    <property type="entry name" value="Phosphoenolpyruvate/pyruvate domain"/>
    <property type="match status" value="1"/>
</dbReference>
<sequence length="293" mass="32430">MDIELPYWRSLLFVPANRDRFIDGAVKRGADAYVLDLEDSVPAAEKSSARDGLQDAVGRLSSSGVDVLVRINRPWRLAIRDIEASVAHGVTALALPKVPDPAYVCAVAEILEELEVERGLESGHTRLIVMIETPQAYFQAREIASAHSRVVAMTLGQEDFALETGMLPEPEGLFTPVLQTMLAARAARILPLGFVGSIAEYRDEEKFRATIRQARRLGFVGSFCIHPIQVRVLNEEMTPTAQELTRARAIIAAYDEARAKGRGSVEFEGKMLDEPIVKRSAQLLMLAERLHRV</sequence>
<feature type="domain" description="HpcH/HpaI aldolase/citrate lyase" evidence="4">
    <location>
        <begin position="9"/>
        <end position="227"/>
    </location>
</feature>
<dbReference type="GO" id="GO:0006107">
    <property type="term" value="P:oxaloacetate metabolic process"/>
    <property type="evidence" value="ECO:0007669"/>
    <property type="project" value="TreeGrafter"/>
</dbReference>
<comment type="cofactor">
    <cofactor evidence="1">
        <name>Mg(2+)</name>
        <dbReference type="ChEBI" id="CHEBI:18420"/>
    </cofactor>
</comment>